<gene>
    <name evidence="5" type="ORF">TCAL_03462</name>
</gene>
<dbReference type="PANTHER" id="PTHR44436:SF1">
    <property type="entry name" value="F-BOX_WD REPEAT-CONTAINING PROTEIN 2"/>
    <property type="match status" value="1"/>
</dbReference>
<dbReference type="InterPro" id="IPR001810">
    <property type="entry name" value="F-box_dom"/>
</dbReference>
<evidence type="ECO:0000259" key="4">
    <source>
        <dbReference type="PROSITE" id="PS50181"/>
    </source>
</evidence>
<name>A0A553NQ74_TIGCA</name>
<dbReference type="STRING" id="6832.A0A553NQ74"/>
<dbReference type="SUPFAM" id="SSF50978">
    <property type="entry name" value="WD40 repeat-like"/>
    <property type="match status" value="1"/>
</dbReference>
<organism evidence="5 6">
    <name type="scientific">Tigriopus californicus</name>
    <name type="common">Marine copepod</name>
    <dbReference type="NCBI Taxonomy" id="6832"/>
    <lineage>
        <taxon>Eukaryota</taxon>
        <taxon>Metazoa</taxon>
        <taxon>Ecdysozoa</taxon>
        <taxon>Arthropoda</taxon>
        <taxon>Crustacea</taxon>
        <taxon>Multicrustacea</taxon>
        <taxon>Hexanauplia</taxon>
        <taxon>Copepoda</taxon>
        <taxon>Harpacticoida</taxon>
        <taxon>Harpacticidae</taxon>
        <taxon>Tigriopus</taxon>
    </lineage>
</organism>
<keyword evidence="6" id="KW-1185">Reference proteome</keyword>
<dbReference type="PANTHER" id="PTHR44436">
    <property type="entry name" value="F-BOX/WD REPEAT-CONTAINING PROTEIN 2"/>
    <property type="match status" value="1"/>
</dbReference>
<dbReference type="InterPro" id="IPR019775">
    <property type="entry name" value="WD40_repeat_CS"/>
</dbReference>
<evidence type="ECO:0000256" key="1">
    <source>
        <dbReference type="ARBA" id="ARBA00022574"/>
    </source>
</evidence>
<dbReference type="Pfam" id="PF12937">
    <property type="entry name" value="F-box-like"/>
    <property type="match status" value="1"/>
</dbReference>
<evidence type="ECO:0000313" key="5">
    <source>
        <dbReference type="EMBL" id="TRY67593.1"/>
    </source>
</evidence>
<evidence type="ECO:0000256" key="2">
    <source>
        <dbReference type="ARBA" id="ARBA00022737"/>
    </source>
</evidence>
<dbReference type="InterPro" id="IPR001680">
    <property type="entry name" value="WD40_rpt"/>
</dbReference>
<dbReference type="AlphaFoldDB" id="A0A553NQ74"/>
<dbReference type="OMA" id="TIACWDW"/>
<dbReference type="InterPro" id="IPR036047">
    <property type="entry name" value="F-box-like_dom_sf"/>
</dbReference>
<dbReference type="Gene3D" id="1.20.1280.50">
    <property type="match status" value="1"/>
</dbReference>
<dbReference type="InterPro" id="IPR015943">
    <property type="entry name" value="WD40/YVTN_repeat-like_dom_sf"/>
</dbReference>
<dbReference type="SMART" id="SM00320">
    <property type="entry name" value="WD40"/>
    <property type="match status" value="2"/>
</dbReference>
<proteinExistence type="predicted"/>
<dbReference type="Proteomes" id="UP000318571">
    <property type="component" value="Chromosome 4"/>
</dbReference>
<dbReference type="PROSITE" id="PS50181">
    <property type="entry name" value="FBOX"/>
    <property type="match status" value="1"/>
</dbReference>
<dbReference type="PROSITE" id="PS50082">
    <property type="entry name" value="WD_REPEATS_2"/>
    <property type="match status" value="1"/>
</dbReference>
<evidence type="ECO:0000313" key="6">
    <source>
        <dbReference type="Proteomes" id="UP000318571"/>
    </source>
</evidence>
<reference evidence="5 6" key="1">
    <citation type="journal article" date="2018" name="Nat. Ecol. Evol.">
        <title>Genomic signatures of mitonuclear coevolution across populations of Tigriopus californicus.</title>
        <authorList>
            <person name="Barreto F.S."/>
            <person name="Watson E.T."/>
            <person name="Lima T.G."/>
            <person name="Willett C.S."/>
            <person name="Edmands S."/>
            <person name="Li W."/>
            <person name="Burton R.S."/>
        </authorList>
    </citation>
    <scope>NUCLEOTIDE SEQUENCE [LARGE SCALE GENOMIC DNA]</scope>
    <source>
        <strain evidence="5 6">San Diego</strain>
    </source>
</reference>
<feature type="repeat" description="WD" evidence="3">
    <location>
        <begin position="236"/>
        <end position="277"/>
    </location>
</feature>
<sequence>MDPAEWLVATGTTFLDLSSEDRFRTLVYLLDQCSPQERWRWQRELTERLHRDLISWLPVEIAVKILTYLDLPSLFSAAQVNRTWQSRADSHLEVWRQHGESTGVQTPAASESVQEWKDTLRAGIRIRRELKLGRAFEAGSLGNPSQSAAQFIALDYDEGFLAAASFDSSAEHSRDWSSLVLISSLKRQEVIHRFMLAEPQLRPTVVKLIMPMYLCVGFVDGTIHYWDIPDANSVRFIGHTGAVFSLAGNLELNLLVSGSCDLTVRLWNLATGTSIRTIQTHDNWVVTVILWVPPLFSGDSKRNDTLKKRLFTMTKTQIHCFEWTSEKDLPALQKPYLVIPLKQNEGYEELRGEFFTPGLHYDPKASVISFVRQMLICETQTIGDADIISVCAETGVTKRSIHINQKIRKLLAVGNRFALILLPYVDSKYKNLGIIDLQSRKLIGGATVPHSRASTPDFSQIAVGHPGWLDGLSTEISTNQDLVIALRVNNGTIHTLKWH</sequence>
<dbReference type="InterPro" id="IPR042627">
    <property type="entry name" value="FBXW2"/>
</dbReference>
<accession>A0A553NQ74</accession>
<dbReference type="InterPro" id="IPR036322">
    <property type="entry name" value="WD40_repeat_dom_sf"/>
</dbReference>
<feature type="domain" description="F-box" evidence="4">
    <location>
        <begin position="51"/>
        <end position="98"/>
    </location>
</feature>
<protein>
    <recommendedName>
        <fullName evidence="4">F-box domain-containing protein</fullName>
    </recommendedName>
</protein>
<dbReference type="EMBL" id="VCGU01000011">
    <property type="protein sequence ID" value="TRY67593.1"/>
    <property type="molecule type" value="Genomic_DNA"/>
</dbReference>
<dbReference type="OrthoDB" id="538223at2759"/>
<dbReference type="SUPFAM" id="SSF81383">
    <property type="entry name" value="F-box domain"/>
    <property type="match status" value="1"/>
</dbReference>
<dbReference type="SMART" id="SM00256">
    <property type="entry name" value="FBOX"/>
    <property type="match status" value="1"/>
</dbReference>
<dbReference type="PROSITE" id="PS00678">
    <property type="entry name" value="WD_REPEATS_1"/>
    <property type="match status" value="1"/>
</dbReference>
<dbReference type="Pfam" id="PF00400">
    <property type="entry name" value="WD40"/>
    <property type="match status" value="1"/>
</dbReference>
<dbReference type="Gene3D" id="2.130.10.10">
    <property type="entry name" value="YVTN repeat-like/Quinoprotein amine dehydrogenase"/>
    <property type="match status" value="1"/>
</dbReference>
<dbReference type="PROSITE" id="PS50294">
    <property type="entry name" value="WD_REPEATS_REGION"/>
    <property type="match status" value="1"/>
</dbReference>
<evidence type="ECO:0000256" key="3">
    <source>
        <dbReference type="PROSITE-ProRule" id="PRU00221"/>
    </source>
</evidence>
<keyword evidence="1 3" id="KW-0853">WD repeat</keyword>
<keyword evidence="2" id="KW-0677">Repeat</keyword>
<comment type="caution">
    <text evidence="5">The sequence shown here is derived from an EMBL/GenBank/DDBJ whole genome shotgun (WGS) entry which is preliminary data.</text>
</comment>